<proteinExistence type="predicted"/>
<dbReference type="RefSeq" id="WP_109020522.1">
    <property type="nucleotide sequence ID" value="NZ_AP025028.1"/>
</dbReference>
<sequence length="162" mass="17988">MVKIRRFTDPFYVMKKSKFLYLLLPVFLTGCAVLHHYSLGDIDNRSSVKPKPFTIMVSEKGINLNEGLALVQGGLYASDSSANADAIKDIEYVKLIITLSTMGPRTGAMTFVKNYTNPIPELLYKECPSGNITGLRSIRETAQYPVITGEIIKIEGYCLDSI</sequence>
<protein>
    <recommendedName>
        <fullName evidence="3">Lipoprotein</fullName>
    </recommendedName>
</protein>
<dbReference type="Proteomes" id="UP000245263">
    <property type="component" value="Chromosome 1"/>
</dbReference>
<gene>
    <name evidence="1" type="ORF">LPTSP3_g28160</name>
</gene>
<dbReference type="EMBL" id="AP025028">
    <property type="protein sequence ID" value="BDA79886.1"/>
    <property type="molecule type" value="Genomic_DNA"/>
</dbReference>
<name>A0ABN6KIY9_9LEPT</name>
<dbReference type="PROSITE" id="PS51257">
    <property type="entry name" value="PROKAR_LIPOPROTEIN"/>
    <property type="match status" value="1"/>
</dbReference>
<keyword evidence="2" id="KW-1185">Reference proteome</keyword>
<evidence type="ECO:0008006" key="3">
    <source>
        <dbReference type="Google" id="ProtNLM"/>
    </source>
</evidence>
<accession>A0ABN6KIY9</accession>
<evidence type="ECO:0000313" key="1">
    <source>
        <dbReference type="EMBL" id="BDA79886.1"/>
    </source>
</evidence>
<organism evidence="1 2">
    <name type="scientific">Leptospira kobayashii</name>
    <dbReference type="NCBI Taxonomy" id="1917830"/>
    <lineage>
        <taxon>Bacteria</taxon>
        <taxon>Pseudomonadati</taxon>
        <taxon>Spirochaetota</taxon>
        <taxon>Spirochaetia</taxon>
        <taxon>Leptospirales</taxon>
        <taxon>Leptospiraceae</taxon>
        <taxon>Leptospira</taxon>
    </lineage>
</organism>
<evidence type="ECO:0000313" key="2">
    <source>
        <dbReference type="Proteomes" id="UP000245263"/>
    </source>
</evidence>
<reference evidence="1 2" key="1">
    <citation type="submission" date="2021-08" db="EMBL/GenBank/DDBJ databases">
        <title>Complete genome sequence of Leptospira kobayashii strain E30.</title>
        <authorList>
            <person name="Nakao R."/>
            <person name="Nakamura S."/>
            <person name="Masuzawa T."/>
            <person name="Koizumi N."/>
        </authorList>
    </citation>
    <scope>NUCLEOTIDE SEQUENCE [LARGE SCALE GENOMIC DNA]</scope>
    <source>
        <strain evidence="1 2">E30</strain>
    </source>
</reference>